<evidence type="ECO:0000313" key="2">
    <source>
        <dbReference type="EMBL" id="EDO16910.1"/>
    </source>
</evidence>
<dbReference type="AlphaFoldDB" id="A7TLC9"/>
<dbReference type="PANTHER" id="PTHR47219:SF20">
    <property type="entry name" value="TBC1 DOMAIN FAMILY MEMBER 2B"/>
    <property type="match status" value="1"/>
</dbReference>
<dbReference type="PhylomeDB" id="A7TLC9"/>
<evidence type="ECO:0000313" key="3">
    <source>
        <dbReference type="Proteomes" id="UP000000267"/>
    </source>
</evidence>
<dbReference type="GO" id="GO:0000131">
    <property type="term" value="C:incipient cellular bud site"/>
    <property type="evidence" value="ECO:0007669"/>
    <property type="project" value="EnsemblFungi"/>
</dbReference>
<dbReference type="EMBL" id="DS480414">
    <property type="protein sequence ID" value="EDO16910.1"/>
    <property type="molecule type" value="Genomic_DNA"/>
</dbReference>
<dbReference type="SMART" id="SM00164">
    <property type="entry name" value="TBC"/>
    <property type="match status" value="1"/>
</dbReference>
<dbReference type="GO" id="GO:0006887">
    <property type="term" value="P:exocytosis"/>
    <property type="evidence" value="ECO:0007669"/>
    <property type="project" value="EnsemblFungi"/>
</dbReference>
<dbReference type="Gene3D" id="1.10.472.80">
    <property type="entry name" value="Ypt/Rab-GAP domain of gyp1p, domain 3"/>
    <property type="match status" value="1"/>
</dbReference>
<dbReference type="Pfam" id="PF00566">
    <property type="entry name" value="RabGAP-TBC"/>
    <property type="match status" value="1"/>
</dbReference>
<keyword evidence="3" id="KW-1185">Reference proteome</keyword>
<dbReference type="GO" id="GO:0070649">
    <property type="term" value="P:formin-nucleated actin cable assembly"/>
    <property type="evidence" value="ECO:0007669"/>
    <property type="project" value="EnsemblFungi"/>
</dbReference>
<dbReference type="Proteomes" id="UP000000267">
    <property type="component" value="Unassembled WGS sequence"/>
</dbReference>
<dbReference type="GO" id="GO:0043332">
    <property type="term" value="C:mating projection tip"/>
    <property type="evidence" value="ECO:0007669"/>
    <property type="project" value="EnsemblFungi"/>
</dbReference>
<dbReference type="HOGENOM" id="CLU_005350_12_2_1"/>
<dbReference type="InterPro" id="IPR035969">
    <property type="entry name" value="Rab-GAP_TBC_sf"/>
</dbReference>
<dbReference type="FunFam" id="1.10.8.270:FF:000016">
    <property type="entry name" value="TBC1 domain family member 2A"/>
    <property type="match status" value="1"/>
</dbReference>
<dbReference type="KEGG" id="vpo:Kpol_1020p18"/>
<dbReference type="InParanoid" id="A7TLC9"/>
<dbReference type="GO" id="GO:0005934">
    <property type="term" value="C:cellular bud tip"/>
    <property type="evidence" value="ECO:0007669"/>
    <property type="project" value="EnsemblFungi"/>
</dbReference>
<dbReference type="GO" id="GO:0031267">
    <property type="term" value="F:small GTPase binding"/>
    <property type="evidence" value="ECO:0007669"/>
    <property type="project" value="TreeGrafter"/>
</dbReference>
<protein>
    <recommendedName>
        <fullName evidence="1">Rab-GAP TBC domain-containing protein</fullName>
    </recommendedName>
</protein>
<dbReference type="RefSeq" id="XP_001644768.1">
    <property type="nucleotide sequence ID" value="XM_001644718.1"/>
</dbReference>
<feature type="domain" description="Rab-GAP TBC" evidence="1">
    <location>
        <begin position="200"/>
        <end position="429"/>
    </location>
</feature>
<dbReference type="GeneID" id="5545096"/>
<accession>A7TLC9</accession>
<organism evidence="3">
    <name type="scientific">Vanderwaltozyma polyspora (strain ATCC 22028 / DSM 70294 / BCRC 21397 / CBS 2163 / NBRC 10782 / NRRL Y-8283 / UCD 57-17)</name>
    <name type="common">Kluyveromyces polysporus</name>
    <dbReference type="NCBI Taxonomy" id="436907"/>
    <lineage>
        <taxon>Eukaryota</taxon>
        <taxon>Fungi</taxon>
        <taxon>Dikarya</taxon>
        <taxon>Ascomycota</taxon>
        <taxon>Saccharomycotina</taxon>
        <taxon>Saccharomycetes</taxon>
        <taxon>Saccharomycetales</taxon>
        <taxon>Saccharomycetaceae</taxon>
        <taxon>Vanderwaltozyma</taxon>
    </lineage>
</organism>
<dbReference type="InterPro" id="IPR000195">
    <property type="entry name" value="Rab-GAP-TBC_dom"/>
</dbReference>
<proteinExistence type="predicted"/>
<dbReference type="eggNOG" id="KOG2058">
    <property type="taxonomic scope" value="Eukaryota"/>
</dbReference>
<name>A7TLC9_VANPO</name>
<dbReference type="PROSITE" id="PS50086">
    <property type="entry name" value="TBC_RABGAP"/>
    <property type="match status" value="1"/>
</dbReference>
<dbReference type="STRING" id="436907.A7TLC9"/>
<dbReference type="GO" id="GO:0005096">
    <property type="term" value="F:GTPase activator activity"/>
    <property type="evidence" value="ECO:0007669"/>
    <property type="project" value="EnsemblFungi"/>
</dbReference>
<dbReference type="OrthoDB" id="294251at2759"/>
<gene>
    <name evidence="2" type="ORF">Kpol_1020p18</name>
</gene>
<dbReference type="InterPro" id="IPR050302">
    <property type="entry name" value="Rab_GAP_TBC_domain"/>
</dbReference>
<dbReference type="SUPFAM" id="SSF47923">
    <property type="entry name" value="Ypt/Rab-GAP domain of gyp1p"/>
    <property type="match status" value="2"/>
</dbReference>
<dbReference type="OMA" id="LESNIMP"/>
<reference evidence="2 3" key="1">
    <citation type="journal article" date="2007" name="Proc. Natl. Acad. Sci. U.S.A.">
        <title>Independent sorting-out of thousands of duplicated gene pairs in two yeast species descended from a whole-genome duplication.</title>
        <authorList>
            <person name="Scannell D.R."/>
            <person name="Frank A.C."/>
            <person name="Conant G.C."/>
            <person name="Byrne K.P."/>
            <person name="Woolfit M."/>
            <person name="Wolfe K.H."/>
        </authorList>
    </citation>
    <scope>NUCLEOTIDE SEQUENCE [LARGE SCALE GENOMIC DNA]</scope>
    <source>
        <strain evidence="3">ATCC 22028 / DSM 70294 / BCRC 21397 / CBS 2163 / NBRC 10782 / NRRL Y-8283 / UCD 57-17</strain>
    </source>
</reference>
<sequence length="611" mass="71189">MITAIFGGFNANTRNDKEVPTNVDMLEFDDTDITSQEDTTADSEVQIGDLDVSLNHSKVDDEPFLNLDDQGSNNNNNETYSILNMCEMSIDDLNEIDVINGRKIEEPFNLLDASKLESNIMPASSDHYAHSYDRYGFRKASKYITEEEYDKWWSNYSYSCSKNKNKWERFMSNNGLPVINDTPKKFPAKNDKLKKLVRKGVPAEWRGDAWWAFVNGDDLLNKNKNLYMKLLRVVSQLDEFKNRNDKNADHKYLPELDVIERDLNRTFPNNLHFQREPFQISDPPMIKSLRNVLVAFAIYCPSIGYCQSLNFIAGLLLLFLDEERTFWMLVIITSTFLPGVHNFDLEGVNVNQGVLMLCVKEFLPEIWPFIEKNYNHDKKKPLHLRRTNEFLHKLPSIVLCTTNWLMSCFVGTFPIETTLRVWDCLFYEGSNFLFKISMSILKLNECHFMKNNDNGRTIYHFSIRKSNVNEVNRSNGTMPIEEMEAEILQSLQTSPKKYLDPDVLFDKTIMKRRMAFNKLDQDTIDTLRKYVTSQRLKYKKYSKLFGLNYDTKQNSSSKNDIYSDPSVLPKETINEMALEEIDEFKTKLDGDFPDKDVKIGLNNKQRMHSLP</sequence>
<dbReference type="GO" id="GO:0000133">
    <property type="term" value="C:polarisome"/>
    <property type="evidence" value="ECO:0007669"/>
    <property type="project" value="EnsemblFungi"/>
</dbReference>
<evidence type="ECO:0000259" key="1">
    <source>
        <dbReference type="PROSITE" id="PS50086"/>
    </source>
</evidence>
<dbReference type="Gene3D" id="1.10.8.270">
    <property type="entry name" value="putative rabgap domain of human tbc1 domain family member 14 like domains"/>
    <property type="match status" value="1"/>
</dbReference>
<dbReference type="PANTHER" id="PTHR47219">
    <property type="entry name" value="RAB GTPASE-ACTIVATING PROTEIN 1-LIKE"/>
    <property type="match status" value="1"/>
</dbReference>